<dbReference type="CDD" id="cd16442">
    <property type="entry name" value="BPL"/>
    <property type="match status" value="1"/>
</dbReference>
<feature type="binding site" evidence="5">
    <location>
        <begin position="105"/>
        <end position="107"/>
    </location>
    <ligand>
        <name>biotin</name>
        <dbReference type="ChEBI" id="CHEBI:57586"/>
    </ligand>
</feature>
<keyword evidence="3 5" id="KW-0067">ATP-binding</keyword>
<dbReference type="InterPro" id="IPR003142">
    <property type="entry name" value="BPL_C"/>
</dbReference>
<dbReference type="Gene3D" id="2.30.30.100">
    <property type="match status" value="1"/>
</dbReference>
<evidence type="ECO:0000313" key="8">
    <source>
        <dbReference type="EMBL" id="WRP15394.1"/>
    </source>
</evidence>
<evidence type="ECO:0000259" key="7">
    <source>
        <dbReference type="PROSITE" id="PS51733"/>
    </source>
</evidence>
<keyword evidence="4 5" id="KW-0092">Biotin</keyword>
<gene>
    <name evidence="5" type="primary">birA</name>
    <name evidence="8" type="ORF">VLY81_04305</name>
</gene>
<dbReference type="InterPro" id="IPR013196">
    <property type="entry name" value="HTH_11"/>
</dbReference>
<dbReference type="SUPFAM" id="SSF55681">
    <property type="entry name" value="Class II aaRS and biotin synthetases"/>
    <property type="match status" value="1"/>
</dbReference>
<dbReference type="InterPro" id="IPR011991">
    <property type="entry name" value="ArsR-like_HTH"/>
</dbReference>
<feature type="coiled-coil region" evidence="6">
    <location>
        <begin position="261"/>
        <end position="288"/>
    </location>
</feature>
<comment type="similarity">
    <text evidence="5">Belongs to the biotin--protein ligase family.</text>
</comment>
<dbReference type="InterPro" id="IPR004408">
    <property type="entry name" value="Biotin_CoA_COase_ligase"/>
</dbReference>
<dbReference type="InterPro" id="IPR045864">
    <property type="entry name" value="aa-tRNA-synth_II/BPL/LPL"/>
</dbReference>
<evidence type="ECO:0000256" key="4">
    <source>
        <dbReference type="ARBA" id="ARBA00023267"/>
    </source>
</evidence>
<dbReference type="Proteomes" id="UP001333102">
    <property type="component" value="Chromosome"/>
</dbReference>
<feature type="binding site" evidence="5">
    <location>
        <begin position="134"/>
        <end position="136"/>
    </location>
    <ligand>
        <name>biotin</name>
        <dbReference type="ChEBI" id="CHEBI:57586"/>
    </ligand>
</feature>
<dbReference type="PANTHER" id="PTHR12835">
    <property type="entry name" value="BIOTIN PROTEIN LIGASE"/>
    <property type="match status" value="1"/>
</dbReference>
<keyword evidence="2 5" id="KW-0547">Nucleotide-binding</keyword>
<feature type="binding site" evidence="5">
    <location>
        <position position="130"/>
    </location>
    <ligand>
        <name>biotin</name>
        <dbReference type="ChEBI" id="CHEBI:57586"/>
    </ligand>
</feature>
<dbReference type="Pfam" id="PF03099">
    <property type="entry name" value="BPL_LplA_LipB"/>
    <property type="match status" value="1"/>
</dbReference>
<dbReference type="SUPFAM" id="SSF46785">
    <property type="entry name" value="Winged helix' DNA-binding domain"/>
    <property type="match status" value="1"/>
</dbReference>
<keyword evidence="5" id="KW-0804">Transcription</keyword>
<comment type="catalytic activity">
    <reaction evidence="5">
        <text>biotin + L-lysyl-[protein] + ATP = N(6)-biotinyl-L-lysyl-[protein] + AMP + diphosphate + H(+)</text>
        <dbReference type="Rhea" id="RHEA:11756"/>
        <dbReference type="Rhea" id="RHEA-COMP:9752"/>
        <dbReference type="Rhea" id="RHEA-COMP:10505"/>
        <dbReference type="ChEBI" id="CHEBI:15378"/>
        <dbReference type="ChEBI" id="CHEBI:29969"/>
        <dbReference type="ChEBI" id="CHEBI:30616"/>
        <dbReference type="ChEBI" id="CHEBI:33019"/>
        <dbReference type="ChEBI" id="CHEBI:57586"/>
        <dbReference type="ChEBI" id="CHEBI:83144"/>
        <dbReference type="ChEBI" id="CHEBI:456215"/>
        <dbReference type="EC" id="6.3.4.15"/>
    </reaction>
</comment>
<accession>A0ABZ1BRN3</accession>
<dbReference type="Gene3D" id="3.30.930.10">
    <property type="entry name" value="Bira Bifunctional Protein, Domain 2"/>
    <property type="match status" value="1"/>
</dbReference>
<dbReference type="InterPro" id="IPR036388">
    <property type="entry name" value="WH-like_DNA-bd_sf"/>
</dbReference>
<dbReference type="Gene3D" id="1.10.10.10">
    <property type="entry name" value="Winged helix-like DNA-binding domain superfamily/Winged helix DNA-binding domain"/>
    <property type="match status" value="1"/>
</dbReference>
<dbReference type="HAMAP" id="MF_00978">
    <property type="entry name" value="Bifunct_BirA"/>
    <property type="match status" value="1"/>
</dbReference>
<feature type="binding site" evidence="5">
    <location>
        <position position="200"/>
    </location>
    <ligand>
        <name>biotin</name>
        <dbReference type="ChEBI" id="CHEBI:57586"/>
    </ligand>
</feature>
<keyword evidence="5" id="KW-0805">Transcription regulation</keyword>
<evidence type="ECO:0000313" key="9">
    <source>
        <dbReference type="Proteomes" id="UP001333102"/>
    </source>
</evidence>
<feature type="domain" description="BPL/LPL catalytic" evidence="7">
    <location>
        <begin position="79"/>
        <end position="272"/>
    </location>
</feature>
<dbReference type="PANTHER" id="PTHR12835:SF5">
    <property type="entry name" value="BIOTIN--PROTEIN LIGASE"/>
    <property type="match status" value="1"/>
</dbReference>
<keyword evidence="5" id="KW-0238">DNA-binding</keyword>
<keyword evidence="9" id="KW-1185">Reference proteome</keyword>
<dbReference type="InterPro" id="IPR004143">
    <property type="entry name" value="BPL_LPL_catalytic"/>
</dbReference>
<evidence type="ECO:0000256" key="5">
    <source>
        <dbReference type="HAMAP-Rule" id="MF_00978"/>
    </source>
</evidence>
<keyword evidence="5" id="KW-0678">Repressor</keyword>
<comment type="function">
    <text evidence="5">Acts both as a biotin--[acetyl-CoA-carboxylase] ligase and a repressor.</text>
</comment>
<evidence type="ECO:0000256" key="6">
    <source>
        <dbReference type="SAM" id="Coils"/>
    </source>
</evidence>
<dbReference type="InterPro" id="IPR030855">
    <property type="entry name" value="Bifunct_BirA"/>
</dbReference>
<organism evidence="8 9">
    <name type="scientific">Geochorda subterranea</name>
    <dbReference type="NCBI Taxonomy" id="3109564"/>
    <lineage>
        <taxon>Bacteria</taxon>
        <taxon>Bacillati</taxon>
        <taxon>Bacillota</taxon>
        <taxon>Limnochordia</taxon>
        <taxon>Limnochordales</taxon>
        <taxon>Geochordaceae</taxon>
        <taxon>Geochorda</taxon>
    </lineage>
</organism>
<dbReference type="Pfam" id="PF02237">
    <property type="entry name" value="BPL_C"/>
    <property type="match status" value="1"/>
</dbReference>
<evidence type="ECO:0000256" key="1">
    <source>
        <dbReference type="ARBA" id="ARBA00022598"/>
    </source>
</evidence>
<proteinExistence type="inferred from homology"/>
<evidence type="ECO:0000256" key="3">
    <source>
        <dbReference type="ARBA" id="ARBA00022840"/>
    </source>
</evidence>
<protein>
    <recommendedName>
        <fullName evidence="5">Bifunctional ligase/repressor BirA</fullName>
    </recommendedName>
    <alternativeName>
        <fullName evidence="5">Biotin--[acetyl-CoA-carboxylase] ligase</fullName>
        <ecNumber evidence="5">6.3.4.15</ecNumber>
    </alternativeName>
    <alternativeName>
        <fullName evidence="5">Biotin--protein ligase</fullName>
    </alternativeName>
    <alternativeName>
        <fullName evidence="5">Biotin-[acetyl-CoA carboxylase] synthetase</fullName>
    </alternativeName>
</protein>
<feature type="DNA-binding region" description="H-T-H motif" evidence="5">
    <location>
        <begin position="33"/>
        <end position="52"/>
    </location>
</feature>
<dbReference type="CDD" id="cd00090">
    <property type="entry name" value="HTH_ARSR"/>
    <property type="match status" value="1"/>
</dbReference>
<dbReference type="InterPro" id="IPR008988">
    <property type="entry name" value="Transcriptional_repressor_C"/>
</dbReference>
<dbReference type="EMBL" id="CP141614">
    <property type="protein sequence ID" value="WRP15394.1"/>
    <property type="molecule type" value="Genomic_DNA"/>
</dbReference>
<dbReference type="SUPFAM" id="SSF50037">
    <property type="entry name" value="C-terminal domain of transcriptional repressors"/>
    <property type="match status" value="1"/>
</dbReference>
<reference evidence="9" key="1">
    <citation type="submission" date="2023-12" db="EMBL/GenBank/DDBJ databases">
        <title>Novel isolates from deep terrestrial aquifers shed light on the physiology and ecology of the class Limnochordia.</title>
        <authorList>
            <person name="Karnachuk O.V."/>
            <person name="Lukina A.P."/>
            <person name="Avakyan M.R."/>
            <person name="Kadnikov V."/>
            <person name="Begmatov S."/>
            <person name="Beletsky A.V."/>
            <person name="Mardanov A.V."/>
            <person name="Ravin N.V."/>
        </authorList>
    </citation>
    <scope>NUCLEOTIDE SEQUENCE [LARGE SCALE GENOMIC DNA]</scope>
    <source>
        <strain evidence="9">LN</strain>
    </source>
</reference>
<dbReference type="RefSeq" id="WP_324669797.1">
    <property type="nucleotide sequence ID" value="NZ_CP141614.1"/>
</dbReference>
<dbReference type="EC" id="6.3.4.15" evidence="5"/>
<evidence type="ECO:0000256" key="2">
    <source>
        <dbReference type="ARBA" id="ARBA00022741"/>
    </source>
</evidence>
<dbReference type="InterPro" id="IPR036390">
    <property type="entry name" value="WH_DNA-bd_sf"/>
</dbReference>
<dbReference type="Pfam" id="PF08279">
    <property type="entry name" value="HTH_11"/>
    <property type="match status" value="1"/>
</dbReference>
<dbReference type="NCBIfam" id="TIGR00121">
    <property type="entry name" value="birA_ligase"/>
    <property type="match status" value="1"/>
</dbReference>
<sequence>MNGRSVSLDEAIPLLPRLQILRRLLDDGAYRSGEHLAAELGITRAAVWKLLDRLRQYGYGIEAVPHRGYRLVSVPDWPLPWEVALRLGEPDDAPRPIYFFPSVSSTNDVARDLAERHGAPAGTLVVADRQTSGRGRRGRAWHSPPGGIYLSLVARPRCHPRHAAVIALAAALAVARAVEALHGLQAAIKWPNDVLVDDRKLCGVLTEVAGDQEAIRWSVIGIGINVAARPGDAWPAGALPPISLSELGHRVDRAGLIARAVQELEALLARLQADAQAACMEVARAVEQRLAWRGRPVRVETGSTAVEGHLVGVDDGGALVLRDASGRRLDLMAGDVSLRASAGRERAVSGTPQGG</sequence>
<name>A0ABZ1BRN3_9FIRM</name>
<dbReference type="GO" id="GO:0004077">
    <property type="term" value="F:biotin--[biotin carboxyl-carrier protein] ligase activity"/>
    <property type="evidence" value="ECO:0007669"/>
    <property type="project" value="UniProtKB-EC"/>
</dbReference>
<keyword evidence="6" id="KW-0175">Coiled coil</keyword>
<dbReference type="PROSITE" id="PS51733">
    <property type="entry name" value="BPL_LPL_CATALYTIC"/>
    <property type="match status" value="1"/>
</dbReference>
<keyword evidence="1 5" id="KW-0436">Ligase</keyword>